<keyword evidence="2" id="KW-0732">Signal</keyword>
<proteinExistence type="inferred from homology"/>
<protein>
    <submittedName>
        <fullName evidence="5">ABC transporter substrate-binding protein</fullName>
    </submittedName>
</protein>
<dbReference type="PANTHER" id="PTHR30483:SF38">
    <property type="entry name" value="BLR7848 PROTEIN"/>
    <property type="match status" value="1"/>
</dbReference>
<dbReference type="CDD" id="cd06333">
    <property type="entry name" value="PBP1_ABC_RPA1789-like"/>
    <property type="match status" value="1"/>
</dbReference>
<reference evidence="5 6" key="1">
    <citation type="submission" date="2023-06" db="EMBL/GenBank/DDBJ databases">
        <title>Azospirillum isscasensis sp.nov, a bacterium isolated from rhizosphere soil of rice.</title>
        <authorList>
            <person name="Wang H."/>
        </authorList>
    </citation>
    <scope>NUCLEOTIDE SEQUENCE [LARGE SCALE GENOMIC DNA]</scope>
    <source>
        <strain evidence="5 6">C340-1</strain>
    </source>
</reference>
<dbReference type="Proteomes" id="UP001227317">
    <property type="component" value="Unassembled WGS sequence"/>
</dbReference>
<evidence type="ECO:0000256" key="3">
    <source>
        <dbReference type="ARBA" id="ARBA00022970"/>
    </source>
</evidence>
<evidence type="ECO:0000313" key="5">
    <source>
        <dbReference type="EMBL" id="MDQ2102835.1"/>
    </source>
</evidence>
<accession>A0ABU0WFA3</accession>
<dbReference type="InterPro" id="IPR028081">
    <property type="entry name" value="Leu-bd"/>
</dbReference>
<dbReference type="SUPFAM" id="SSF53822">
    <property type="entry name" value="Periplasmic binding protein-like I"/>
    <property type="match status" value="1"/>
</dbReference>
<evidence type="ECO:0000259" key="4">
    <source>
        <dbReference type="Pfam" id="PF13458"/>
    </source>
</evidence>
<organism evidence="5 6">
    <name type="scientific">Azospirillum isscasi</name>
    <dbReference type="NCBI Taxonomy" id="3053926"/>
    <lineage>
        <taxon>Bacteria</taxon>
        <taxon>Pseudomonadati</taxon>
        <taxon>Pseudomonadota</taxon>
        <taxon>Alphaproteobacteria</taxon>
        <taxon>Rhodospirillales</taxon>
        <taxon>Azospirillaceae</taxon>
        <taxon>Azospirillum</taxon>
    </lineage>
</organism>
<keyword evidence="6" id="KW-1185">Reference proteome</keyword>
<evidence type="ECO:0000256" key="1">
    <source>
        <dbReference type="ARBA" id="ARBA00010062"/>
    </source>
</evidence>
<feature type="domain" description="Leucine-binding protein" evidence="4">
    <location>
        <begin position="15"/>
        <end position="350"/>
    </location>
</feature>
<dbReference type="EMBL" id="JAUJFI010000031">
    <property type="protein sequence ID" value="MDQ2102835.1"/>
    <property type="molecule type" value="Genomic_DNA"/>
</dbReference>
<keyword evidence="3" id="KW-0813">Transport</keyword>
<dbReference type="InterPro" id="IPR028082">
    <property type="entry name" value="Peripla_BP_I"/>
</dbReference>
<evidence type="ECO:0000313" key="6">
    <source>
        <dbReference type="Proteomes" id="UP001227317"/>
    </source>
</evidence>
<keyword evidence="3" id="KW-0029">Amino-acid transport</keyword>
<dbReference type="InterPro" id="IPR051010">
    <property type="entry name" value="BCAA_transport"/>
</dbReference>
<comment type="similarity">
    <text evidence="1">Belongs to the leucine-binding protein family.</text>
</comment>
<sequence length="370" mass="38985">MAGGVIAGTAVAAEPVKVGSILSATGPASFLGEPEKRVLELYVDRINKAGGVDGRPVQLVLYDDGGAADKAASFTKRLIESDKVDVIVGGTTTAATMAAVPLVERGEVPFISLAGAVVIVEPVKKWVFKTPHTDRMAADKVMEDMKKRKLTKLALVSEDSGFGKSGRDEALKAAKESGIEVVADETYGAKDTDVTAQLTKIKNNPNAQAVLVFGLGQGPAVVTKNYRQLGINLPLYQSHGVASKEYIRLAGGAAEGVRLPAAGLVVASQLPDSDPQKKVVTEFTKVYEDNFKSEVSTFAGHAYDGLMIALDAVKRAGGTDKAKLRDAIEQTKGYVGTGGVVNMSAKDHMGLGLDAFHMVEIKQGDWTLVK</sequence>
<dbReference type="PANTHER" id="PTHR30483">
    <property type="entry name" value="LEUCINE-SPECIFIC-BINDING PROTEIN"/>
    <property type="match status" value="1"/>
</dbReference>
<dbReference type="Pfam" id="PF13458">
    <property type="entry name" value="Peripla_BP_6"/>
    <property type="match status" value="1"/>
</dbReference>
<dbReference type="Gene3D" id="3.40.50.2300">
    <property type="match status" value="2"/>
</dbReference>
<name>A0ABU0WFA3_9PROT</name>
<evidence type="ECO:0000256" key="2">
    <source>
        <dbReference type="ARBA" id="ARBA00022729"/>
    </source>
</evidence>
<comment type="caution">
    <text evidence="5">The sequence shown here is derived from an EMBL/GenBank/DDBJ whole genome shotgun (WGS) entry which is preliminary data.</text>
</comment>
<gene>
    <name evidence="5" type="ORF">QSG27_09045</name>
</gene>